<keyword evidence="3" id="KW-0547">Nucleotide-binding</keyword>
<organism evidence="6 7">
    <name type="scientific">Thioclava dalianensis</name>
    <dbReference type="NCBI Taxonomy" id="1185766"/>
    <lineage>
        <taxon>Bacteria</taxon>
        <taxon>Pseudomonadati</taxon>
        <taxon>Pseudomonadota</taxon>
        <taxon>Alphaproteobacteria</taxon>
        <taxon>Rhodobacterales</taxon>
        <taxon>Paracoccaceae</taxon>
        <taxon>Thioclava</taxon>
    </lineage>
</organism>
<evidence type="ECO:0000256" key="4">
    <source>
        <dbReference type="ARBA" id="ARBA00022840"/>
    </source>
</evidence>
<evidence type="ECO:0000259" key="5">
    <source>
        <dbReference type="PROSITE" id="PS50893"/>
    </source>
</evidence>
<dbReference type="OrthoDB" id="9805601at2"/>
<reference evidence="6 7" key="1">
    <citation type="submission" date="2014-03" db="EMBL/GenBank/DDBJ databases">
        <title>The draft genome sequence of Thioclava dalianensis DLFJ1-1.</title>
        <authorList>
            <person name="Lai Q."/>
            <person name="Shao Z."/>
        </authorList>
    </citation>
    <scope>NUCLEOTIDE SEQUENCE [LARGE SCALE GENOMIC DNA]</scope>
    <source>
        <strain evidence="6 7">DLFJ1-1</strain>
    </source>
</reference>
<dbReference type="InterPro" id="IPR003593">
    <property type="entry name" value="AAA+_ATPase"/>
</dbReference>
<comment type="caution">
    <text evidence="6">The sequence shown here is derived from an EMBL/GenBank/DDBJ whole genome shotgun (WGS) entry which is preliminary data.</text>
</comment>
<dbReference type="InterPro" id="IPR027417">
    <property type="entry name" value="P-loop_NTPase"/>
</dbReference>
<name>A0A074T8E6_9RHOB</name>
<dbReference type="RefSeq" id="WP_038069463.1">
    <property type="nucleotide sequence ID" value="NZ_FOVB01000001.1"/>
</dbReference>
<evidence type="ECO:0000256" key="1">
    <source>
        <dbReference type="ARBA" id="ARBA00005417"/>
    </source>
</evidence>
<dbReference type="CDD" id="cd03214">
    <property type="entry name" value="ABC_Iron-Siderophores_B12_Hemin"/>
    <property type="match status" value="1"/>
</dbReference>
<dbReference type="PANTHER" id="PTHR42794:SF2">
    <property type="entry name" value="ABC TRANSPORTER ATP-BINDING PROTEIN"/>
    <property type="match status" value="1"/>
</dbReference>
<keyword evidence="4" id="KW-0067">ATP-binding</keyword>
<dbReference type="Gene3D" id="3.40.50.300">
    <property type="entry name" value="P-loop containing nucleotide triphosphate hydrolases"/>
    <property type="match status" value="1"/>
</dbReference>
<dbReference type="InterPro" id="IPR003439">
    <property type="entry name" value="ABC_transporter-like_ATP-bd"/>
</dbReference>
<sequence length="253" mass="27239">MKIEVRMLSARVHRTPLLKDISACVESGEFFGLIGPNGSGKSTLMRCLAGLQRPVSGRILADGADLSTMPARSRARRIAFVEQQADTTDRLSVRDAVALGRTPYLSPLRGWGADDDAAVTGALRAVEMTAFADRLWHTLSGGERQRVHIARALAQDPDLLLLDEPTNHLDIRHQLSLLALVRALPITRVVALHDLNQAAACDRIGVVLGGRLVATGCPHEVLTETLLADVFGVAALRHPAPDGSPQLHFSHAL</sequence>
<comment type="similarity">
    <text evidence="1">Belongs to the ABC transporter superfamily.</text>
</comment>
<feature type="domain" description="ABC transporter" evidence="5">
    <location>
        <begin position="3"/>
        <end position="234"/>
    </location>
</feature>
<evidence type="ECO:0000313" key="6">
    <source>
        <dbReference type="EMBL" id="KEP68076.1"/>
    </source>
</evidence>
<dbReference type="FunFam" id="3.40.50.300:FF:000134">
    <property type="entry name" value="Iron-enterobactin ABC transporter ATP-binding protein"/>
    <property type="match status" value="1"/>
</dbReference>
<dbReference type="eggNOG" id="COG1120">
    <property type="taxonomic scope" value="Bacteria"/>
</dbReference>
<gene>
    <name evidence="6" type="ORF">DL1_15060</name>
</gene>
<dbReference type="GO" id="GO:0005524">
    <property type="term" value="F:ATP binding"/>
    <property type="evidence" value="ECO:0007669"/>
    <property type="project" value="UniProtKB-KW"/>
</dbReference>
<dbReference type="AlphaFoldDB" id="A0A074T8E6"/>
<dbReference type="STRING" id="1185766.SAMN05216224_101834"/>
<keyword evidence="7" id="KW-1185">Reference proteome</keyword>
<dbReference type="SMART" id="SM00382">
    <property type="entry name" value="AAA"/>
    <property type="match status" value="1"/>
</dbReference>
<protein>
    <submittedName>
        <fullName evidence="6">Histidinol phosphatase</fullName>
    </submittedName>
</protein>
<dbReference type="GO" id="GO:0016887">
    <property type="term" value="F:ATP hydrolysis activity"/>
    <property type="evidence" value="ECO:0007669"/>
    <property type="project" value="InterPro"/>
</dbReference>
<dbReference type="Pfam" id="PF00005">
    <property type="entry name" value="ABC_tran"/>
    <property type="match status" value="1"/>
</dbReference>
<dbReference type="PROSITE" id="PS50893">
    <property type="entry name" value="ABC_TRANSPORTER_2"/>
    <property type="match status" value="1"/>
</dbReference>
<dbReference type="SUPFAM" id="SSF52540">
    <property type="entry name" value="P-loop containing nucleoside triphosphate hydrolases"/>
    <property type="match status" value="1"/>
</dbReference>
<keyword evidence="2" id="KW-0813">Transport</keyword>
<evidence type="ECO:0000256" key="3">
    <source>
        <dbReference type="ARBA" id="ARBA00022741"/>
    </source>
</evidence>
<dbReference type="PANTHER" id="PTHR42794">
    <property type="entry name" value="HEMIN IMPORT ATP-BINDING PROTEIN HMUV"/>
    <property type="match status" value="1"/>
</dbReference>
<evidence type="ECO:0000313" key="7">
    <source>
        <dbReference type="Proteomes" id="UP000027725"/>
    </source>
</evidence>
<evidence type="ECO:0000256" key="2">
    <source>
        <dbReference type="ARBA" id="ARBA00022448"/>
    </source>
</evidence>
<dbReference type="EMBL" id="JHEH01000047">
    <property type="protein sequence ID" value="KEP68076.1"/>
    <property type="molecule type" value="Genomic_DNA"/>
</dbReference>
<proteinExistence type="inferred from homology"/>
<dbReference type="Proteomes" id="UP000027725">
    <property type="component" value="Unassembled WGS sequence"/>
</dbReference>
<accession>A0A074T8E6</accession>